<organism evidence="1">
    <name type="scientific">viral metagenome</name>
    <dbReference type="NCBI Taxonomy" id="1070528"/>
    <lineage>
        <taxon>unclassified sequences</taxon>
        <taxon>metagenomes</taxon>
        <taxon>organismal metagenomes</taxon>
    </lineage>
</organism>
<accession>A0A6M3X622</accession>
<protein>
    <submittedName>
        <fullName evidence="1">Uncharacterized protein</fullName>
    </submittedName>
</protein>
<dbReference type="AlphaFoldDB" id="A0A6M3X622"/>
<dbReference type="EMBL" id="MT143955">
    <property type="protein sequence ID" value="QJH93196.1"/>
    <property type="molecule type" value="Genomic_DNA"/>
</dbReference>
<proteinExistence type="predicted"/>
<sequence>MSEYIIEVVFECDMQSEKEQNQVVKRMFIRPGDSVGIPEPDQNMKEHGFIKTDLHLIRVEIYRNIRFH</sequence>
<gene>
    <name evidence="1" type="ORF">MM171B03367_0002</name>
</gene>
<name>A0A6M3X622_9ZZZZ</name>
<reference evidence="1" key="1">
    <citation type="submission" date="2020-03" db="EMBL/GenBank/DDBJ databases">
        <title>The deep terrestrial virosphere.</title>
        <authorList>
            <person name="Holmfeldt K."/>
            <person name="Nilsson E."/>
            <person name="Simone D."/>
            <person name="Lopez-Fernandez M."/>
            <person name="Wu X."/>
            <person name="de Brujin I."/>
            <person name="Lundin D."/>
            <person name="Andersson A."/>
            <person name="Bertilsson S."/>
            <person name="Dopson M."/>
        </authorList>
    </citation>
    <scope>NUCLEOTIDE SEQUENCE</scope>
    <source>
        <strain evidence="1">MM171B03367</strain>
    </source>
</reference>
<evidence type="ECO:0000313" key="1">
    <source>
        <dbReference type="EMBL" id="QJH93196.1"/>
    </source>
</evidence>